<keyword evidence="3" id="KW-1185">Reference proteome</keyword>
<sequence>MTHKSHMLLALEQARMSPPCPPKFCVGAVLVDGDTNDVLASGYYQEFARGSRGPEDPGTIHAEHACLIKLAQKHGIPETDLGSVLPPNAVFYTTMEPCSERSEGRTCVDRILQLGDGRAIKAMYVGVRKPDAVGESKGVCRLEEAGVQVVWMDDDHELREQILEITCAGHSSRGGDNG</sequence>
<accession>A0AA39WAQ5</accession>
<evidence type="ECO:0000259" key="1">
    <source>
        <dbReference type="PROSITE" id="PS51747"/>
    </source>
</evidence>
<dbReference type="EMBL" id="JAULSR010000010">
    <property type="protein sequence ID" value="KAK0610708.1"/>
    <property type="molecule type" value="Genomic_DNA"/>
</dbReference>
<reference evidence="2" key="1">
    <citation type="submission" date="2023-06" db="EMBL/GenBank/DDBJ databases">
        <title>Genome-scale phylogeny and comparative genomics of the fungal order Sordariales.</title>
        <authorList>
            <consortium name="Lawrence Berkeley National Laboratory"/>
            <person name="Hensen N."/>
            <person name="Bonometti L."/>
            <person name="Westerberg I."/>
            <person name="Brannstrom I.O."/>
            <person name="Guillou S."/>
            <person name="Cros-Aarteil S."/>
            <person name="Calhoun S."/>
            <person name="Haridas S."/>
            <person name="Kuo A."/>
            <person name="Mondo S."/>
            <person name="Pangilinan J."/>
            <person name="Riley R."/>
            <person name="LaButti K."/>
            <person name="Andreopoulos B."/>
            <person name="Lipzen A."/>
            <person name="Chen C."/>
            <person name="Yanf M."/>
            <person name="Daum C."/>
            <person name="Ng V."/>
            <person name="Clum A."/>
            <person name="Steindorff A."/>
            <person name="Ohm R."/>
            <person name="Martin F."/>
            <person name="Silar P."/>
            <person name="Natvig D."/>
            <person name="Lalanne C."/>
            <person name="Gautier V."/>
            <person name="Ament-velasquez S.L."/>
            <person name="Kruys A."/>
            <person name="Hutchinson M.I."/>
            <person name="Powell A.J."/>
            <person name="Barry K."/>
            <person name="Miller A.N."/>
            <person name="Grigoriev I.V."/>
            <person name="Debuchy R."/>
            <person name="Gladieux P."/>
            <person name="Thoren M.H."/>
            <person name="Johannesson H."/>
        </authorList>
    </citation>
    <scope>NUCLEOTIDE SEQUENCE</scope>
    <source>
        <strain evidence="2">SMH3391-2</strain>
    </source>
</reference>
<dbReference type="SUPFAM" id="SSF53927">
    <property type="entry name" value="Cytidine deaminase-like"/>
    <property type="match status" value="1"/>
</dbReference>
<evidence type="ECO:0000313" key="3">
    <source>
        <dbReference type="Proteomes" id="UP001174934"/>
    </source>
</evidence>
<evidence type="ECO:0000313" key="2">
    <source>
        <dbReference type="EMBL" id="KAK0610708.1"/>
    </source>
</evidence>
<dbReference type="InterPro" id="IPR016193">
    <property type="entry name" value="Cytidine_deaminase-like"/>
</dbReference>
<dbReference type="PROSITE" id="PS51747">
    <property type="entry name" value="CYT_DCMP_DEAMINASES_2"/>
    <property type="match status" value="1"/>
</dbReference>
<dbReference type="AlphaFoldDB" id="A0AA39WAQ5"/>
<name>A0AA39WAQ5_9PEZI</name>
<protein>
    <submittedName>
        <fullName evidence="2">Cytidine deaminase-like protein</fullName>
    </submittedName>
</protein>
<dbReference type="InterPro" id="IPR002125">
    <property type="entry name" value="CMP_dCMP_dom"/>
</dbReference>
<dbReference type="Pfam" id="PF18785">
    <property type="entry name" value="Inv-AAD"/>
    <property type="match status" value="1"/>
</dbReference>
<dbReference type="Proteomes" id="UP001174934">
    <property type="component" value="Unassembled WGS sequence"/>
</dbReference>
<feature type="domain" description="CMP/dCMP-type deaminase" evidence="1">
    <location>
        <begin position="1"/>
        <end position="150"/>
    </location>
</feature>
<dbReference type="GO" id="GO:0006139">
    <property type="term" value="P:nucleobase-containing compound metabolic process"/>
    <property type="evidence" value="ECO:0007669"/>
    <property type="project" value="UniProtKB-ARBA"/>
</dbReference>
<organism evidence="2 3">
    <name type="scientific">Bombardia bombarda</name>
    <dbReference type="NCBI Taxonomy" id="252184"/>
    <lineage>
        <taxon>Eukaryota</taxon>
        <taxon>Fungi</taxon>
        <taxon>Dikarya</taxon>
        <taxon>Ascomycota</taxon>
        <taxon>Pezizomycotina</taxon>
        <taxon>Sordariomycetes</taxon>
        <taxon>Sordariomycetidae</taxon>
        <taxon>Sordariales</taxon>
        <taxon>Lasiosphaeriaceae</taxon>
        <taxon>Bombardia</taxon>
    </lineage>
</organism>
<dbReference type="Gene3D" id="3.40.140.10">
    <property type="entry name" value="Cytidine Deaminase, domain 2"/>
    <property type="match status" value="1"/>
</dbReference>
<proteinExistence type="predicted"/>
<comment type="caution">
    <text evidence="2">The sequence shown here is derived from an EMBL/GenBank/DDBJ whole genome shotgun (WGS) entry which is preliminary data.</text>
</comment>
<dbReference type="GO" id="GO:0003824">
    <property type="term" value="F:catalytic activity"/>
    <property type="evidence" value="ECO:0007669"/>
    <property type="project" value="InterPro"/>
</dbReference>
<gene>
    <name evidence="2" type="ORF">B0T17DRAFT_500079</name>
</gene>